<evidence type="ECO:0000256" key="3">
    <source>
        <dbReference type="ARBA" id="ARBA00022801"/>
    </source>
</evidence>
<dbReference type="Proteomes" id="UP000187735">
    <property type="component" value="Chromosome"/>
</dbReference>
<dbReference type="PANTHER" id="PTHR43101">
    <property type="entry name" value="BETA-FRUCTOSIDASE"/>
    <property type="match status" value="1"/>
</dbReference>
<proteinExistence type="inferred from homology"/>
<comment type="similarity">
    <text evidence="1">Belongs to the glycosyl hydrolase 32 family.</text>
</comment>
<dbReference type="GO" id="GO:0004564">
    <property type="term" value="F:beta-fructofuranosidase activity"/>
    <property type="evidence" value="ECO:0007669"/>
    <property type="project" value="UniProtKB-EC"/>
</dbReference>
<evidence type="ECO:0000256" key="2">
    <source>
        <dbReference type="ARBA" id="ARBA00012758"/>
    </source>
</evidence>
<dbReference type="SUPFAM" id="SSF75005">
    <property type="entry name" value="Arabinanase/levansucrase/invertase"/>
    <property type="match status" value="1"/>
</dbReference>
<dbReference type="Gene3D" id="2.60.120.560">
    <property type="entry name" value="Exo-inulinase, domain 1"/>
    <property type="match status" value="1"/>
</dbReference>
<dbReference type="GO" id="GO:0005975">
    <property type="term" value="P:carbohydrate metabolic process"/>
    <property type="evidence" value="ECO:0007669"/>
    <property type="project" value="InterPro"/>
</dbReference>
<dbReference type="STRING" id="1891926.Fuma_01873"/>
<evidence type="ECO:0000256" key="4">
    <source>
        <dbReference type="ARBA" id="ARBA00023295"/>
    </source>
</evidence>
<dbReference type="InterPro" id="IPR023296">
    <property type="entry name" value="Glyco_hydro_beta-prop_sf"/>
</dbReference>
<gene>
    <name evidence="6" type="ORF">Fuma_01873</name>
</gene>
<accession>A0A1P8WDX6</accession>
<dbReference type="CDD" id="cd18609">
    <property type="entry name" value="GH32-like"/>
    <property type="match status" value="1"/>
</dbReference>
<dbReference type="Pfam" id="PF00251">
    <property type="entry name" value="Glyco_hydro_32N"/>
    <property type="match status" value="1"/>
</dbReference>
<evidence type="ECO:0000313" key="6">
    <source>
        <dbReference type="EMBL" id="APZ92263.1"/>
    </source>
</evidence>
<keyword evidence="4" id="KW-0326">Glycosidase</keyword>
<dbReference type="EMBL" id="CP017641">
    <property type="protein sequence ID" value="APZ92263.1"/>
    <property type="molecule type" value="Genomic_DNA"/>
</dbReference>
<dbReference type="PANTHER" id="PTHR43101:SF1">
    <property type="entry name" value="BETA-FRUCTOSIDASE"/>
    <property type="match status" value="1"/>
</dbReference>
<sequence>MFSESTWSRKTIGDVDVVYHEGLYHLFHLVLPNHDFIAHAISDNGLNWRRIDNALFIDDPGSWDDLMLWTMHVTPDPHQAGHWRMFYTGLSRRDQGLKQRIGMATSSDLYRWKKSPVHWVDGRGKTDPERIKRAREKLPNGKASRTRSPVDMKSCFPVSPDDEFYEADVEGERRWISFRDPFYFHEGDRGWLLAAARTKDGPLVRRGCVASMEEVEPNHFEAQPPLFAPQLYDDIEVPNLLKIEEDYYLIGSLREDAKIRYWHTSDIKKPWKNYHDNVLLAKGNYAGRVCRDDNGILLWNFFTRSLDDRTVNNLMPPPKRLVRRSNGQLQVRSFEAFDDRVVGELETQCIRTLKQSRQQDHCRTDDGSIRLTSEAGFQAFAFDQPIDSFSMQARLTLSGAGKCGLLFRVDEASHDGYYISLDLAKGIAQIRSWGTGPPGSGEHMLEFDSLQAGFWHTENCREIDIRLISFGSYHELSIGDGVVLSLADAKFTKGLLGIYVETADLLVHDLKVERLEPPTQTDEHLTTG</sequence>
<keyword evidence="3" id="KW-0378">Hydrolase</keyword>
<dbReference type="InterPro" id="IPR013148">
    <property type="entry name" value="Glyco_hydro_32_N"/>
</dbReference>
<dbReference type="InterPro" id="IPR001362">
    <property type="entry name" value="Glyco_hydro_32"/>
</dbReference>
<evidence type="ECO:0000256" key="1">
    <source>
        <dbReference type="ARBA" id="ARBA00009902"/>
    </source>
</evidence>
<reference evidence="6 7" key="1">
    <citation type="journal article" date="2016" name="Front. Microbiol.">
        <title>Fuerstia marisgermanicae gen. nov., sp. nov., an Unusual Member of the Phylum Planctomycetes from the German Wadden Sea.</title>
        <authorList>
            <person name="Kohn T."/>
            <person name="Heuer A."/>
            <person name="Jogler M."/>
            <person name="Vollmers J."/>
            <person name="Boedeker C."/>
            <person name="Bunk B."/>
            <person name="Rast P."/>
            <person name="Borchert D."/>
            <person name="Glockner I."/>
            <person name="Freese H.M."/>
            <person name="Klenk H.P."/>
            <person name="Overmann J."/>
            <person name="Kaster A.K."/>
            <person name="Rohde M."/>
            <person name="Wiegand S."/>
            <person name="Jogler C."/>
        </authorList>
    </citation>
    <scope>NUCLEOTIDE SEQUENCE [LARGE SCALE GENOMIC DNA]</scope>
    <source>
        <strain evidence="6 7">NH11</strain>
    </source>
</reference>
<dbReference type="SMART" id="SM00640">
    <property type="entry name" value="Glyco_32"/>
    <property type="match status" value="1"/>
</dbReference>
<keyword evidence="7" id="KW-1185">Reference proteome</keyword>
<dbReference type="KEGG" id="fmr:Fuma_01873"/>
<protein>
    <recommendedName>
        <fullName evidence="2">beta-fructofuranosidase</fullName>
        <ecNumber evidence="2">3.2.1.26</ecNumber>
    </recommendedName>
</protein>
<dbReference type="InterPro" id="IPR051214">
    <property type="entry name" value="GH32_Enzymes"/>
</dbReference>
<dbReference type="RefSeq" id="WP_077023910.1">
    <property type="nucleotide sequence ID" value="NZ_CP017641.1"/>
</dbReference>
<dbReference type="Gene3D" id="2.115.10.20">
    <property type="entry name" value="Glycosyl hydrolase domain, family 43"/>
    <property type="match status" value="1"/>
</dbReference>
<evidence type="ECO:0000259" key="5">
    <source>
        <dbReference type="Pfam" id="PF00251"/>
    </source>
</evidence>
<feature type="domain" description="Glycosyl hydrolase family 32 N-terminal" evidence="5">
    <location>
        <begin position="17"/>
        <end position="117"/>
    </location>
</feature>
<dbReference type="EC" id="3.2.1.26" evidence="2"/>
<organism evidence="6 7">
    <name type="scientific">Fuerstiella marisgermanici</name>
    <dbReference type="NCBI Taxonomy" id="1891926"/>
    <lineage>
        <taxon>Bacteria</taxon>
        <taxon>Pseudomonadati</taxon>
        <taxon>Planctomycetota</taxon>
        <taxon>Planctomycetia</taxon>
        <taxon>Planctomycetales</taxon>
        <taxon>Planctomycetaceae</taxon>
        <taxon>Fuerstiella</taxon>
    </lineage>
</organism>
<dbReference type="AlphaFoldDB" id="A0A1P8WDX6"/>
<name>A0A1P8WDX6_9PLAN</name>
<dbReference type="OrthoDB" id="9759709at2"/>
<evidence type="ECO:0000313" key="7">
    <source>
        <dbReference type="Proteomes" id="UP000187735"/>
    </source>
</evidence>